<dbReference type="InterPro" id="IPR052575">
    <property type="entry name" value="SSU_processome_comp_20"/>
</dbReference>
<dbReference type="AlphaFoldDB" id="A0A8H6C4E1"/>
<dbReference type="PANTHER" id="PTHR17695">
    <property type="entry name" value="SMALL SUBUNIT PROCESSOME COMPONENT 20 HOMOLOG"/>
    <property type="match status" value="1"/>
</dbReference>
<reference evidence="3 4" key="1">
    <citation type="submission" date="2020-03" db="EMBL/GenBank/DDBJ databases">
        <title>FDA dAtabase for Regulatory Grade micrObial Sequences (FDA-ARGOS): Supporting development and validation of Infectious Disease Dx tests.</title>
        <authorList>
            <person name="Campos J."/>
            <person name="Goldberg B."/>
            <person name="Tallon L."/>
            <person name="Sadzewicz L."/>
            <person name="Vavikolanu K."/>
            <person name="Mehta A."/>
            <person name="Aluvathingal J."/>
            <person name="Nadendla S."/>
            <person name="Nandy P."/>
            <person name="Geyer C."/>
            <person name="Yan Y."/>
            <person name="Sichtig H."/>
        </authorList>
    </citation>
    <scope>NUCLEOTIDE SEQUENCE [LARGE SCALE GENOMIC DNA]</scope>
    <source>
        <strain evidence="3 4">FDAARGOS_656</strain>
    </source>
</reference>
<protein>
    <submittedName>
        <fullName evidence="3">Uncharacterized protein</fullName>
    </submittedName>
</protein>
<dbReference type="GO" id="GO:0032040">
    <property type="term" value="C:small-subunit processome"/>
    <property type="evidence" value="ECO:0007669"/>
    <property type="project" value="TreeGrafter"/>
</dbReference>
<evidence type="ECO:0000259" key="1">
    <source>
        <dbReference type="Pfam" id="PF07539"/>
    </source>
</evidence>
<feature type="domain" description="U3 small nucleolar RNA-associated protein 20 N-terminal" evidence="1">
    <location>
        <begin position="2"/>
        <end position="319"/>
    </location>
</feature>
<dbReference type="Pfam" id="PF07539">
    <property type="entry name" value="UTP20_N"/>
    <property type="match status" value="1"/>
</dbReference>
<evidence type="ECO:0000259" key="2">
    <source>
        <dbReference type="Pfam" id="PF20416"/>
    </source>
</evidence>
<dbReference type="Pfam" id="PF20416">
    <property type="entry name" value="UTP20"/>
    <property type="match status" value="1"/>
</dbReference>
<dbReference type="PANTHER" id="PTHR17695:SF11">
    <property type="entry name" value="SMALL SUBUNIT PROCESSOME COMPONENT 20 HOMOLOG"/>
    <property type="match status" value="1"/>
</dbReference>
<feature type="domain" description="U3 small nucleolar RNA-associated protein 20" evidence="2">
    <location>
        <begin position="493"/>
        <end position="604"/>
    </location>
</feature>
<dbReference type="InterPro" id="IPR016024">
    <property type="entry name" value="ARM-type_fold"/>
</dbReference>
<dbReference type="Proteomes" id="UP000536275">
    <property type="component" value="Unassembled WGS sequence"/>
</dbReference>
<organism evidence="3 4">
    <name type="scientific">Candida albicans</name>
    <name type="common">Yeast</name>
    <dbReference type="NCBI Taxonomy" id="5476"/>
    <lineage>
        <taxon>Eukaryota</taxon>
        <taxon>Fungi</taxon>
        <taxon>Dikarya</taxon>
        <taxon>Ascomycota</taxon>
        <taxon>Saccharomycotina</taxon>
        <taxon>Pichiomycetes</taxon>
        <taxon>Debaryomycetaceae</taxon>
        <taxon>Candida/Lodderomyces clade</taxon>
        <taxon>Candida</taxon>
    </lineage>
</organism>
<comment type="caution">
    <text evidence="3">The sequence shown here is derived from an EMBL/GenBank/DDBJ whole genome shotgun (WGS) entry which is preliminary data.</text>
</comment>
<evidence type="ECO:0000313" key="4">
    <source>
        <dbReference type="Proteomes" id="UP000536275"/>
    </source>
</evidence>
<gene>
    <name evidence="3" type="ORF">FOB64_000640</name>
</gene>
<evidence type="ECO:0000313" key="3">
    <source>
        <dbReference type="EMBL" id="KAF6072620.1"/>
    </source>
</evidence>
<dbReference type="InterPro" id="IPR046523">
    <property type="entry name" value="UTP20_dom"/>
</dbReference>
<accession>A0A8H6C4E1</accession>
<name>A0A8H6C4E1_CANAX</name>
<dbReference type="GO" id="GO:0030686">
    <property type="term" value="C:90S preribosome"/>
    <property type="evidence" value="ECO:0007669"/>
    <property type="project" value="TreeGrafter"/>
</dbReference>
<dbReference type="Gene3D" id="1.25.10.10">
    <property type="entry name" value="Leucine-rich Repeat Variant"/>
    <property type="match status" value="1"/>
</dbReference>
<dbReference type="SUPFAM" id="SSF48371">
    <property type="entry name" value="ARM repeat"/>
    <property type="match status" value="1"/>
</dbReference>
<dbReference type="EMBL" id="JABWAD010000007">
    <property type="protein sequence ID" value="KAF6072620.1"/>
    <property type="molecule type" value="Genomic_DNA"/>
</dbReference>
<dbReference type="InterPro" id="IPR011430">
    <property type="entry name" value="UTP20_N"/>
</dbReference>
<proteinExistence type="predicted"/>
<dbReference type="InterPro" id="IPR011989">
    <property type="entry name" value="ARM-like"/>
</dbReference>
<sequence>MDTFADENLQQPSAMLKLISFWIGQSNTLPFLYIDEFAATRAILSLLSKSSEAKEAVTITVLDFTINALERKDNEIDEKYFTLLAFVVDSLLQYLPQTIEMIYNKDVGSRAIKVLLLLISGKYIEDHDTKSSLIKSLTIALEKNNNQIDLDDKANILVSLSSLIDEYDCEFHEIQPLYEICSKLLKMFAARNVRETLVVVINTLGNKFKQIEPIAPIIAGLNAYSDRMSEYDFEKRLEAYRLVNEELYTELTPIQWLPLLYCALFFINDRDELVIRVNAGYILKRFVDCYSSKEEPKEYIRLLKDIVLPNLKIGIRKDNEDVQTEYILVLEHIIEHSKYYTDLDDMRVLVGNTRNAATDDDDDEDGEDNFFQSINHIQLHRRQKVIRKLRDYKDDLKDNSISHYILPIIEGYVTTKEDKLRNIGLEALETIGVLLKSVTWNQYKAIVKRYIANLNKAQDTLKQRVNLIVAVSSALAQSVKENNTNLPDQQELDQFVLYEISPPLLKILQVRDDETIVARAPLAEALTNFMLLMRSRSEELRDAVRKTLGKIAVSLGPNYLSFIFKELKTALSRGSQIHVLSFTVHYLLTCVATILKHSDLDDCYTSKMKEVKFKKSFDTAEIVASNVSLNQFGTIIEPIKMLLQEMISHKTQVKLDELLRRLSLGLNHNQEASNIEILHLCYEIYMMSKENDDDDNETNGKPKVSAKEQHFLTTLDRKVKKRVDKSLYKQTMQRLSFELLRTAISRHDNLMSVTNLQGFIPLLEEGVKSENETVITASLKILNIIIRLPFPDQGIFKACARRTLILIKDSPSTNSDICQAALKFLATTIRHNPEVTMKESAISYVLTRIQPDLEEPNKQGLAFNFLKAVVSQHIMIPEIYDLMDNVAKLMIVNHSKEIRDMSRSVYFQFLMEYDQGKGRLEKQFKYLVSNLTYPTEEGRQSIMELIHLIVVKAGKDLLNKLASSFFVSLANVLVSDVSSRCREMASSLITTILKKLDDTSSMEKYCLAWIKQSTNSLLKRCGLNIYKLIIMARGFGKNKELDKIALDNILNIIEASRNSKDDDEEERSMPSTSTSGGGGDVEWELVYACLSTFSSIASILKIEYLNIAKFGMELLIFYYFLILGLD</sequence>